<dbReference type="AlphaFoldDB" id="A0A1J5Q7F2"/>
<keyword evidence="5" id="KW-0573">Peptidoglycan synthesis</keyword>
<feature type="transmembrane region" description="Helical" evidence="8">
    <location>
        <begin position="189"/>
        <end position="210"/>
    </location>
</feature>
<comment type="subcellular location">
    <subcellularLocation>
        <location evidence="1">Cell membrane</location>
        <topology evidence="1">Multi-pass membrane protein</topology>
    </subcellularLocation>
</comment>
<dbReference type="GO" id="GO:0009252">
    <property type="term" value="P:peptidoglycan biosynthetic process"/>
    <property type="evidence" value="ECO:0007669"/>
    <property type="project" value="UniProtKB-KW"/>
</dbReference>
<evidence type="ECO:0000256" key="1">
    <source>
        <dbReference type="ARBA" id="ARBA00004651"/>
    </source>
</evidence>
<feature type="transmembrane region" description="Helical" evidence="8">
    <location>
        <begin position="20"/>
        <end position="42"/>
    </location>
</feature>
<feature type="transmembrane region" description="Helical" evidence="8">
    <location>
        <begin position="109"/>
        <end position="129"/>
    </location>
</feature>
<protein>
    <submittedName>
        <fullName evidence="9">Putative peptidoglycan biosynthesis protein MviN</fullName>
    </submittedName>
</protein>
<reference evidence="9" key="1">
    <citation type="submission" date="2016-10" db="EMBL/GenBank/DDBJ databases">
        <title>Sequence of Gallionella enrichment culture.</title>
        <authorList>
            <person name="Poehlein A."/>
            <person name="Muehling M."/>
            <person name="Daniel R."/>
        </authorList>
    </citation>
    <scope>NUCLEOTIDE SEQUENCE</scope>
</reference>
<evidence type="ECO:0000256" key="4">
    <source>
        <dbReference type="ARBA" id="ARBA00022960"/>
    </source>
</evidence>
<organism evidence="9">
    <name type="scientific">mine drainage metagenome</name>
    <dbReference type="NCBI Taxonomy" id="410659"/>
    <lineage>
        <taxon>unclassified sequences</taxon>
        <taxon>metagenomes</taxon>
        <taxon>ecological metagenomes</taxon>
    </lineage>
</organism>
<feature type="transmembrane region" description="Helical" evidence="8">
    <location>
        <begin position="222"/>
        <end position="243"/>
    </location>
</feature>
<evidence type="ECO:0000256" key="7">
    <source>
        <dbReference type="ARBA" id="ARBA00023136"/>
    </source>
</evidence>
<feature type="transmembrane region" description="Helical" evidence="8">
    <location>
        <begin position="317"/>
        <end position="338"/>
    </location>
</feature>
<keyword evidence="2" id="KW-1003">Cell membrane</keyword>
<dbReference type="PANTHER" id="PTHR47019">
    <property type="entry name" value="LIPID II FLIPPASE MURJ"/>
    <property type="match status" value="1"/>
</dbReference>
<accession>A0A1J5Q7F2</accession>
<dbReference type="PANTHER" id="PTHR47019:SF1">
    <property type="entry name" value="LIPID II FLIPPASE MURJ"/>
    <property type="match status" value="1"/>
</dbReference>
<dbReference type="InterPro" id="IPR051050">
    <property type="entry name" value="Lipid_II_flippase_MurJ/MviN"/>
</dbReference>
<comment type="caution">
    <text evidence="9">The sequence shown here is derived from an EMBL/GenBank/DDBJ whole genome shotgun (WGS) entry which is preliminary data.</text>
</comment>
<dbReference type="EMBL" id="MLJW01003526">
    <property type="protein sequence ID" value="OIQ71869.1"/>
    <property type="molecule type" value="Genomic_DNA"/>
</dbReference>
<keyword evidence="4" id="KW-0133">Cell shape</keyword>
<dbReference type="Pfam" id="PF03023">
    <property type="entry name" value="MurJ"/>
    <property type="match status" value="1"/>
</dbReference>
<feature type="transmembrane region" description="Helical" evidence="8">
    <location>
        <begin position="150"/>
        <end position="169"/>
    </location>
</feature>
<keyword evidence="7 8" id="KW-0472">Membrane</keyword>
<evidence type="ECO:0000256" key="8">
    <source>
        <dbReference type="SAM" id="Phobius"/>
    </source>
</evidence>
<sequence length="365" mass="38444">MKVAPHVTTKTITPGESALLGLGTTAGVALQFLVLVPVVAKLKIKLRPRFDWRGGGLGHSSRLAFWTFCFVLVNQIGYLIVVNIATAASVKAKALGLAIGVGFTPYANAYLIFVLPHSIFTVSLVTALLPRISAAAAEKRIDDVRDEIGSALKMIGVATVPAAIAFLFFGPLMATVLYAGTDAANARQIGYVLAGFGLGLIPFSASHLLLRGFYAFEDTKSPVGINVILNIVTVALSIVANIFLPLRWVVVGLAAAFAIAYFVSIRITLSRLGRHIGSLKGRSILRTHIRLALASLVAMVPAYAAASGITIVAGRGAVGALAALSVAGPIFLASYLFLARRLRVSEVHLLFGRIRALTGRGMESA</sequence>
<feature type="transmembrane region" description="Helical" evidence="8">
    <location>
        <begin position="249"/>
        <end position="269"/>
    </location>
</feature>
<evidence type="ECO:0000256" key="2">
    <source>
        <dbReference type="ARBA" id="ARBA00022475"/>
    </source>
</evidence>
<evidence type="ECO:0000256" key="6">
    <source>
        <dbReference type="ARBA" id="ARBA00022989"/>
    </source>
</evidence>
<keyword evidence="6 8" id="KW-1133">Transmembrane helix</keyword>
<dbReference type="GO" id="GO:0034204">
    <property type="term" value="P:lipid translocation"/>
    <property type="evidence" value="ECO:0007669"/>
    <property type="project" value="TreeGrafter"/>
</dbReference>
<evidence type="ECO:0000313" key="9">
    <source>
        <dbReference type="EMBL" id="OIQ71869.1"/>
    </source>
</evidence>
<dbReference type="GO" id="GO:0015648">
    <property type="term" value="F:lipid-linked peptidoglycan transporter activity"/>
    <property type="evidence" value="ECO:0007669"/>
    <property type="project" value="TreeGrafter"/>
</dbReference>
<dbReference type="GO" id="GO:0005886">
    <property type="term" value="C:plasma membrane"/>
    <property type="evidence" value="ECO:0007669"/>
    <property type="project" value="UniProtKB-SubCell"/>
</dbReference>
<feature type="transmembrane region" description="Helical" evidence="8">
    <location>
        <begin position="63"/>
        <end position="89"/>
    </location>
</feature>
<evidence type="ECO:0000256" key="3">
    <source>
        <dbReference type="ARBA" id="ARBA00022692"/>
    </source>
</evidence>
<evidence type="ECO:0000256" key="5">
    <source>
        <dbReference type="ARBA" id="ARBA00022984"/>
    </source>
</evidence>
<feature type="transmembrane region" description="Helical" evidence="8">
    <location>
        <begin position="289"/>
        <end position="311"/>
    </location>
</feature>
<dbReference type="InterPro" id="IPR004268">
    <property type="entry name" value="MurJ"/>
</dbReference>
<proteinExistence type="predicted"/>
<dbReference type="GO" id="GO:0008360">
    <property type="term" value="P:regulation of cell shape"/>
    <property type="evidence" value="ECO:0007669"/>
    <property type="project" value="UniProtKB-KW"/>
</dbReference>
<name>A0A1J5Q7F2_9ZZZZ</name>
<gene>
    <name evidence="9" type="primary">mviN_3</name>
    <name evidence="9" type="ORF">GALL_465110</name>
</gene>
<keyword evidence="3 8" id="KW-0812">Transmembrane</keyword>